<proteinExistence type="predicted"/>
<dbReference type="EMBL" id="BMJY01000002">
    <property type="protein sequence ID" value="GGH37939.1"/>
    <property type="molecule type" value="Genomic_DNA"/>
</dbReference>
<evidence type="ECO:0008006" key="3">
    <source>
        <dbReference type="Google" id="ProtNLM"/>
    </source>
</evidence>
<sequence>MATIGELTQFLIPRAALERDGDVRPGRTVDEGAFHRVRKGRFVRASIWQRLYPEDRHRLEVAAAAQDLADGEAVFSHESAAVIWGLPLYRHVPDRVHVTAPEGHRGTSSAVVLRHRLELPPEDIAEVHGLRVTSLERTAFDVARTLPTTAALSCLDAAMAIACVREHDMDPDEAESWRKGLRDRAAAAPGGRGIRRARALIEFADGRAQLPGESVSRLFLHRLGFAPPRLQVRLSGPNGGWIWVDLGLDDVGWWGEFDGKGKYVDEAQRSGRSMEQVIYDEKRREDWIRARTSRGVARWRSEDIRSLDAFAARLRAFGIRPPTAVGSRPVILL</sequence>
<organism evidence="1 2">
    <name type="scientific">Microbacterium album</name>
    <dbReference type="NCBI Taxonomy" id="2053191"/>
    <lineage>
        <taxon>Bacteria</taxon>
        <taxon>Bacillati</taxon>
        <taxon>Actinomycetota</taxon>
        <taxon>Actinomycetes</taxon>
        <taxon>Micrococcales</taxon>
        <taxon>Microbacteriaceae</taxon>
        <taxon>Microbacterium</taxon>
    </lineage>
</organism>
<evidence type="ECO:0000313" key="2">
    <source>
        <dbReference type="Proteomes" id="UP000657592"/>
    </source>
</evidence>
<dbReference type="RefSeq" id="WP_188754972.1">
    <property type="nucleotide sequence ID" value="NZ_BMJY01000002.1"/>
</dbReference>
<comment type="caution">
    <text evidence="1">The sequence shown here is derived from an EMBL/GenBank/DDBJ whole genome shotgun (WGS) entry which is preliminary data.</text>
</comment>
<keyword evidence="2" id="KW-1185">Reference proteome</keyword>
<evidence type="ECO:0000313" key="1">
    <source>
        <dbReference type="EMBL" id="GGH37939.1"/>
    </source>
</evidence>
<dbReference type="Proteomes" id="UP000657592">
    <property type="component" value="Unassembled WGS sequence"/>
</dbReference>
<reference evidence="1" key="2">
    <citation type="submission" date="2020-09" db="EMBL/GenBank/DDBJ databases">
        <authorList>
            <person name="Sun Q."/>
            <person name="Zhou Y."/>
        </authorList>
    </citation>
    <scope>NUCLEOTIDE SEQUENCE</scope>
    <source>
        <strain evidence="1">CGMCC 1.15794</strain>
    </source>
</reference>
<protein>
    <recommendedName>
        <fullName evidence="3">Transcriptional regulator, AbiEi antitoxin, Type IV TA system</fullName>
    </recommendedName>
</protein>
<accession>A0A917MKR9</accession>
<gene>
    <name evidence="1" type="ORF">GCM10010921_08210</name>
</gene>
<reference evidence="1" key="1">
    <citation type="journal article" date="2014" name="Int. J. Syst. Evol. Microbiol.">
        <title>Complete genome sequence of Corynebacterium casei LMG S-19264T (=DSM 44701T), isolated from a smear-ripened cheese.</title>
        <authorList>
            <consortium name="US DOE Joint Genome Institute (JGI-PGF)"/>
            <person name="Walter F."/>
            <person name="Albersmeier A."/>
            <person name="Kalinowski J."/>
            <person name="Ruckert C."/>
        </authorList>
    </citation>
    <scope>NUCLEOTIDE SEQUENCE</scope>
    <source>
        <strain evidence="1">CGMCC 1.15794</strain>
    </source>
</reference>
<dbReference type="AlphaFoldDB" id="A0A917MKR9"/>
<name>A0A917MKR9_9MICO</name>